<dbReference type="InterPro" id="IPR003960">
    <property type="entry name" value="ATPase_AAA_CS"/>
</dbReference>
<name>D7G2Q1_ECTSI</name>
<dbReference type="EMBL" id="FN649748">
    <property type="protein sequence ID" value="CBJ26876.1"/>
    <property type="molecule type" value="Genomic_DNA"/>
</dbReference>
<comment type="cofactor">
    <cofactor evidence="1">
        <name>Zn(2+)</name>
        <dbReference type="ChEBI" id="CHEBI:29105"/>
    </cofactor>
</comment>
<gene>
    <name evidence="12" type="ORF">Esi_0048_0099</name>
</gene>
<keyword evidence="12" id="KW-0131">Cell cycle</keyword>
<dbReference type="FunFam" id="3.40.50.300:FF:001025">
    <property type="entry name" value="ATPase family, AAA domain-containing 2B"/>
    <property type="match status" value="1"/>
</dbReference>
<evidence type="ECO:0000256" key="1">
    <source>
        <dbReference type="ARBA" id="ARBA00001947"/>
    </source>
</evidence>
<evidence type="ECO:0000256" key="5">
    <source>
        <dbReference type="ARBA" id="ARBA00022840"/>
    </source>
</evidence>
<reference evidence="12 13" key="1">
    <citation type="journal article" date="2010" name="Nature">
        <title>The Ectocarpus genome and the independent evolution of multicellularity in brown algae.</title>
        <authorList>
            <person name="Cock J.M."/>
            <person name="Sterck L."/>
            <person name="Rouze P."/>
            <person name="Scornet D."/>
            <person name="Allen A.E."/>
            <person name="Amoutzias G."/>
            <person name="Anthouard V."/>
            <person name="Artiguenave F."/>
            <person name="Aury J.M."/>
            <person name="Badger J.H."/>
            <person name="Beszteri B."/>
            <person name="Billiau K."/>
            <person name="Bonnet E."/>
            <person name="Bothwell J.H."/>
            <person name="Bowler C."/>
            <person name="Boyen C."/>
            <person name="Brownlee C."/>
            <person name="Carrano C.J."/>
            <person name="Charrier B."/>
            <person name="Cho G.Y."/>
            <person name="Coelho S.M."/>
            <person name="Collen J."/>
            <person name="Corre E."/>
            <person name="Da Silva C."/>
            <person name="Delage L."/>
            <person name="Delaroque N."/>
            <person name="Dittami S.M."/>
            <person name="Doulbeau S."/>
            <person name="Elias M."/>
            <person name="Farnham G."/>
            <person name="Gachon C.M."/>
            <person name="Gschloessl B."/>
            <person name="Heesch S."/>
            <person name="Jabbari K."/>
            <person name="Jubin C."/>
            <person name="Kawai H."/>
            <person name="Kimura K."/>
            <person name="Kloareg B."/>
            <person name="Kupper F.C."/>
            <person name="Lang D."/>
            <person name="Le Bail A."/>
            <person name="Leblanc C."/>
            <person name="Lerouge P."/>
            <person name="Lohr M."/>
            <person name="Lopez P.J."/>
            <person name="Martens C."/>
            <person name="Maumus F."/>
            <person name="Michel G."/>
            <person name="Miranda-Saavedra D."/>
            <person name="Morales J."/>
            <person name="Moreau H."/>
            <person name="Motomura T."/>
            <person name="Nagasato C."/>
            <person name="Napoli C.A."/>
            <person name="Nelson D.R."/>
            <person name="Nyvall-Collen P."/>
            <person name="Peters A.F."/>
            <person name="Pommier C."/>
            <person name="Potin P."/>
            <person name="Poulain J."/>
            <person name="Quesneville H."/>
            <person name="Read B."/>
            <person name="Rensing S.A."/>
            <person name="Ritter A."/>
            <person name="Rousvoal S."/>
            <person name="Samanta M."/>
            <person name="Samson G."/>
            <person name="Schroeder D.C."/>
            <person name="Segurens B."/>
            <person name="Strittmatter M."/>
            <person name="Tonon T."/>
            <person name="Tregear J.W."/>
            <person name="Valentin K."/>
            <person name="von Dassow P."/>
            <person name="Yamagishi T."/>
            <person name="Van de Peer Y."/>
            <person name="Wincker P."/>
        </authorList>
    </citation>
    <scope>NUCLEOTIDE SEQUENCE [LARGE SCALE GENOMIC DNA]</scope>
    <source>
        <strain evidence="13">Ec32 / CCAP1310/4</strain>
    </source>
</reference>
<keyword evidence="10" id="KW-0472">Membrane</keyword>
<keyword evidence="10" id="KW-1133">Transmembrane helix</keyword>
<dbReference type="Gene3D" id="3.40.50.300">
    <property type="entry name" value="P-loop containing nucleotide triphosphate hydrolases"/>
    <property type="match status" value="1"/>
</dbReference>
<feature type="domain" description="AAA+ ATPase" evidence="11">
    <location>
        <begin position="241"/>
        <end position="403"/>
    </location>
</feature>
<dbReference type="GO" id="GO:0004176">
    <property type="term" value="F:ATP-dependent peptidase activity"/>
    <property type="evidence" value="ECO:0007669"/>
    <property type="project" value="TreeGrafter"/>
</dbReference>
<dbReference type="InterPro" id="IPR041569">
    <property type="entry name" value="AAA_lid_3"/>
</dbReference>
<keyword evidence="6" id="KW-0378">Hydrolase</keyword>
<dbReference type="PROSITE" id="PS00674">
    <property type="entry name" value="AAA"/>
    <property type="match status" value="1"/>
</dbReference>
<keyword evidence="10" id="KW-0812">Transmembrane</keyword>
<sequence>MVRTIVFVVLRIRAVAAGLGAMLGLGRWTKKSSSSNQSLFSSAGGKKKAAAGKSRGRRATAFSRLFRKRTATLLVVMLFVLAMGFRSAGTPAVTEVPMSTFMQLMEGKRGADVVESVRVSKTGTMFFKMNGKECYTLPLRVSKEVFKALCNSGIPFRASKSPPGLSFIFPVVYLLAVYYFIVKRGQGSMVGSTGKLASSTELDTSLTFGDVAGVDQAKSQVQELVSMIKNPAPFIAAGARLPSGLLMVGPPGTGKTLMARVMAAEAGVPLPPPRRFRGVGGYLLIGRLPKFYYCSGSDFVEMYVGRGAARVRKLFVKAGKTAPCIIFLDELDALGKERSGTGGRQTNDEAEQTLNQLLACMDGLDTNNNGVMVIAATNRYDVLDNALTRPGRFDRIVRVDVPDAAGREAILKVHTRKMKLEDVDVLRAVAELTPGLAGAELATIANEAAISAARRGSQQLLETDFLESVTNFYVSRKKGVAGLQNMFKGMLT</sequence>
<feature type="transmembrane region" description="Helical" evidence="10">
    <location>
        <begin position="6"/>
        <end position="25"/>
    </location>
</feature>
<dbReference type="AlphaFoldDB" id="D7G2Q1"/>
<dbReference type="Pfam" id="PF17862">
    <property type="entry name" value="AAA_lid_3"/>
    <property type="match status" value="1"/>
</dbReference>
<evidence type="ECO:0000259" key="11">
    <source>
        <dbReference type="SMART" id="SM00382"/>
    </source>
</evidence>
<evidence type="ECO:0000256" key="4">
    <source>
        <dbReference type="ARBA" id="ARBA00022833"/>
    </source>
</evidence>
<evidence type="ECO:0000256" key="10">
    <source>
        <dbReference type="SAM" id="Phobius"/>
    </source>
</evidence>
<keyword evidence="5 8" id="KW-0067">ATP-binding</keyword>
<keyword evidence="13" id="KW-1185">Reference proteome</keyword>
<dbReference type="eggNOG" id="KOG0731">
    <property type="taxonomic scope" value="Eukaryota"/>
</dbReference>
<dbReference type="GO" id="GO:0006508">
    <property type="term" value="P:proteolysis"/>
    <property type="evidence" value="ECO:0007669"/>
    <property type="project" value="TreeGrafter"/>
</dbReference>
<dbReference type="SMART" id="SM00382">
    <property type="entry name" value="AAA"/>
    <property type="match status" value="1"/>
</dbReference>
<keyword evidence="4" id="KW-0862">Zinc</keyword>
<evidence type="ECO:0000256" key="3">
    <source>
        <dbReference type="ARBA" id="ARBA00022741"/>
    </source>
</evidence>
<keyword evidence="6" id="KW-0482">Metalloprotease</keyword>
<evidence type="ECO:0000256" key="9">
    <source>
        <dbReference type="SAM" id="MobiDB-lite"/>
    </source>
</evidence>
<dbReference type="EMBL" id="FN648685">
    <property type="protein sequence ID" value="CBJ26876.1"/>
    <property type="molecule type" value="Genomic_DNA"/>
</dbReference>
<dbReference type="GO" id="GO:0016887">
    <property type="term" value="F:ATP hydrolysis activity"/>
    <property type="evidence" value="ECO:0007669"/>
    <property type="project" value="InterPro"/>
</dbReference>
<keyword evidence="3 8" id="KW-0547">Nucleotide-binding</keyword>
<evidence type="ECO:0000256" key="2">
    <source>
        <dbReference type="ARBA" id="ARBA00022723"/>
    </source>
</evidence>
<accession>D7G2Q1</accession>
<evidence type="ECO:0000313" key="12">
    <source>
        <dbReference type="EMBL" id="CBJ26876.1"/>
    </source>
</evidence>
<comment type="similarity">
    <text evidence="8">Belongs to the AAA ATPase family.</text>
</comment>
<dbReference type="GO" id="GO:0005524">
    <property type="term" value="F:ATP binding"/>
    <property type="evidence" value="ECO:0007669"/>
    <property type="project" value="UniProtKB-KW"/>
</dbReference>
<protein>
    <submittedName>
        <fullName evidence="12">Cell division protein</fullName>
    </submittedName>
</protein>
<keyword evidence="2" id="KW-0479">Metal-binding</keyword>
<evidence type="ECO:0000256" key="7">
    <source>
        <dbReference type="ARBA" id="ARBA00023054"/>
    </source>
</evidence>
<evidence type="ECO:0000313" key="13">
    <source>
        <dbReference type="Proteomes" id="UP000002630"/>
    </source>
</evidence>
<dbReference type="InterPro" id="IPR003593">
    <property type="entry name" value="AAA+_ATPase"/>
</dbReference>
<dbReference type="Proteomes" id="UP000002630">
    <property type="component" value="Linkage Group LG23"/>
</dbReference>
<dbReference type="Pfam" id="PF00004">
    <property type="entry name" value="AAA"/>
    <property type="match status" value="1"/>
</dbReference>
<keyword evidence="7" id="KW-0175">Coiled coil</keyword>
<proteinExistence type="inferred from homology"/>
<dbReference type="InParanoid" id="D7G2Q1"/>
<evidence type="ECO:0000256" key="8">
    <source>
        <dbReference type="RuleBase" id="RU003651"/>
    </source>
</evidence>
<dbReference type="GO" id="GO:0008237">
    <property type="term" value="F:metallopeptidase activity"/>
    <property type="evidence" value="ECO:0007669"/>
    <property type="project" value="UniProtKB-KW"/>
</dbReference>
<feature type="region of interest" description="Disordered" evidence="9">
    <location>
        <begin position="29"/>
        <end position="55"/>
    </location>
</feature>
<feature type="compositionally biased region" description="Basic residues" evidence="9">
    <location>
        <begin position="45"/>
        <end position="55"/>
    </location>
</feature>
<dbReference type="InterPro" id="IPR027417">
    <property type="entry name" value="P-loop_NTPase"/>
</dbReference>
<dbReference type="PANTHER" id="PTHR23076">
    <property type="entry name" value="METALLOPROTEASE M41 FTSH"/>
    <property type="match status" value="1"/>
</dbReference>
<dbReference type="GO" id="GO:0051301">
    <property type="term" value="P:cell division"/>
    <property type="evidence" value="ECO:0007669"/>
    <property type="project" value="UniProtKB-KW"/>
</dbReference>
<keyword evidence="12" id="KW-0132">Cell division</keyword>
<feature type="transmembrane region" description="Helical" evidence="10">
    <location>
        <begin position="164"/>
        <end position="182"/>
    </location>
</feature>
<evidence type="ECO:0000256" key="6">
    <source>
        <dbReference type="ARBA" id="ARBA00023049"/>
    </source>
</evidence>
<dbReference type="SUPFAM" id="SSF52540">
    <property type="entry name" value="P-loop containing nucleoside triphosphate hydrolases"/>
    <property type="match status" value="1"/>
</dbReference>
<dbReference type="PANTHER" id="PTHR23076:SF97">
    <property type="entry name" value="ATP-DEPENDENT ZINC METALLOPROTEASE YME1L1"/>
    <property type="match status" value="1"/>
</dbReference>
<dbReference type="OrthoDB" id="1413014at2759"/>
<feature type="transmembrane region" description="Helical" evidence="10">
    <location>
        <begin position="71"/>
        <end position="89"/>
    </location>
</feature>
<feature type="compositionally biased region" description="Low complexity" evidence="9">
    <location>
        <begin position="29"/>
        <end position="44"/>
    </location>
</feature>
<dbReference type="InterPro" id="IPR003959">
    <property type="entry name" value="ATPase_AAA_core"/>
</dbReference>
<dbReference type="STRING" id="2880.D7G2Q1"/>
<organism evidence="12 13">
    <name type="scientific">Ectocarpus siliculosus</name>
    <name type="common">Brown alga</name>
    <name type="synonym">Conferva siliculosa</name>
    <dbReference type="NCBI Taxonomy" id="2880"/>
    <lineage>
        <taxon>Eukaryota</taxon>
        <taxon>Sar</taxon>
        <taxon>Stramenopiles</taxon>
        <taxon>Ochrophyta</taxon>
        <taxon>PX clade</taxon>
        <taxon>Phaeophyceae</taxon>
        <taxon>Ectocarpales</taxon>
        <taxon>Ectocarpaceae</taxon>
        <taxon>Ectocarpus</taxon>
    </lineage>
</organism>
<dbReference type="GO" id="GO:0046872">
    <property type="term" value="F:metal ion binding"/>
    <property type="evidence" value="ECO:0007669"/>
    <property type="project" value="UniProtKB-KW"/>
</dbReference>
<keyword evidence="6" id="KW-0645">Protease</keyword>
<dbReference type="Gene3D" id="1.10.8.60">
    <property type="match status" value="1"/>
</dbReference>